<dbReference type="Gene3D" id="3.30.70.1320">
    <property type="entry name" value="Multidrug efflux transporter AcrB pore domain like"/>
    <property type="match status" value="2"/>
</dbReference>
<gene>
    <name evidence="3" type="ordered locus">slr0454</name>
</gene>
<dbReference type="Pfam" id="PF00873">
    <property type="entry name" value="ACR_tran"/>
    <property type="match status" value="3"/>
</dbReference>
<dbReference type="EMBL" id="BA000022">
    <property type="protein sequence ID" value="BAA18811.1"/>
    <property type="molecule type" value="Genomic_DNA"/>
</dbReference>
<feature type="region of interest" description="Disordered" evidence="1">
    <location>
        <begin position="1"/>
        <end position="23"/>
    </location>
</feature>
<evidence type="ECO:0000256" key="2">
    <source>
        <dbReference type="SAM" id="Phobius"/>
    </source>
</evidence>
<dbReference type="PaxDb" id="1148-1653901"/>
<dbReference type="PANTHER" id="PTHR32063:SF0">
    <property type="entry name" value="SWARMING MOTILITY PROTEIN SWRC"/>
    <property type="match status" value="1"/>
</dbReference>
<dbReference type="eggNOG" id="COG0841">
    <property type="taxonomic scope" value="Bacteria"/>
</dbReference>
<dbReference type="EnsemblBacteria" id="BAA18811">
    <property type="protein sequence ID" value="BAA18811"/>
    <property type="gene ID" value="BAA18811"/>
</dbReference>
<dbReference type="IntAct" id="P74693">
    <property type="interactions" value="8"/>
</dbReference>
<reference evidence="3 4" key="2">
    <citation type="journal article" date="1996" name="DNA Res.">
        <title>Sequence analysis of the genome of the unicellular cyanobacterium Synechocystis sp. strain PCC6803. II. Sequence determination of the entire genome and assignment of potential protein-coding regions.</title>
        <authorList>
            <person name="Kaneko T."/>
            <person name="Sato S."/>
            <person name="Kotani H."/>
            <person name="Tanaka A."/>
            <person name="Asamizu E."/>
            <person name="Nakamura Y."/>
            <person name="Miyajima N."/>
            <person name="Hirosawa M."/>
            <person name="Sugiura M."/>
            <person name="Sasamoto S."/>
            <person name="Kimura T."/>
            <person name="Hosouchi T."/>
            <person name="Matsuno A."/>
            <person name="Muraki A."/>
            <person name="Nakazaki N."/>
            <person name="Naruo K."/>
            <person name="Okumura S."/>
            <person name="Shimpo S."/>
            <person name="Takeuchi C."/>
            <person name="Wada T."/>
            <person name="Watanabe A."/>
            <person name="Yamada M."/>
            <person name="Yasuda M."/>
            <person name="Tabata S."/>
        </authorList>
    </citation>
    <scope>NUCLEOTIDE SEQUENCE [LARGE SCALE GENOMIC DNA]</scope>
    <source>
        <strain evidence="4">ATCC 27184 / PCC 6803 / Kazusa</strain>
    </source>
</reference>
<dbReference type="Gene3D" id="3.30.70.1440">
    <property type="entry name" value="Multidrug efflux transporter AcrB pore domain"/>
    <property type="match status" value="1"/>
</dbReference>
<feature type="transmembrane region" description="Helical" evidence="2">
    <location>
        <begin position="283"/>
        <end position="303"/>
    </location>
</feature>
<feature type="transmembrane region" description="Helical" evidence="2">
    <location>
        <begin position="310"/>
        <end position="330"/>
    </location>
</feature>
<name>P74693_SYNY3</name>
<feature type="transmembrane region" description="Helical" evidence="2">
    <location>
        <begin position="870"/>
        <end position="896"/>
    </location>
</feature>
<organism evidence="3 4">
    <name type="scientific">Synechocystis sp. (strain ATCC 27184 / PCC 6803 / Kazusa)</name>
    <dbReference type="NCBI Taxonomy" id="1111708"/>
    <lineage>
        <taxon>Bacteria</taxon>
        <taxon>Bacillati</taxon>
        <taxon>Cyanobacteriota</taxon>
        <taxon>Cyanophyceae</taxon>
        <taxon>Synechococcales</taxon>
        <taxon>Merismopediaceae</taxon>
        <taxon>Synechocystis</taxon>
    </lineage>
</organism>
<keyword evidence="2" id="KW-1133">Transmembrane helix</keyword>
<accession>P74693</accession>
<dbReference type="AlphaFoldDB" id="P74693"/>
<dbReference type="STRING" id="1148.gene:10500583"/>
<dbReference type="SUPFAM" id="SSF82866">
    <property type="entry name" value="Multidrug efflux transporter AcrB transmembrane domain"/>
    <property type="match status" value="2"/>
</dbReference>
<keyword evidence="2" id="KW-0812">Transmembrane</keyword>
<evidence type="ECO:0000313" key="4">
    <source>
        <dbReference type="Proteomes" id="UP000001425"/>
    </source>
</evidence>
<dbReference type="GO" id="GO:0042910">
    <property type="term" value="F:xenobiotic transmembrane transporter activity"/>
    <property type="evidence" value="ECO:0000318"/>
    <property type="project" value="GO_Central"/>
</dbReference>
<feature type="transmembrane region" description="Helical" evidence="2">
    <location>
        <begin position="381"/>
        <end position="403"/>
    </location>
</feature>
<sequence length="909" mass="97674">MRINSSSKNRTQKKLGIPSMQSPRAPRWNLSHWAIDHPRFTIGFWLAIAVAGLLTFSSLKYALFPEVSFPVVIVQSSGAGLDLAQTEQKLTIPLEEKLVTIADADVQSSTYPGQTVASVIFLMGQSLEQATTAVEQSLQGVTLPAGSEITVAPYNLNESVAVTYAVASETLSLEEMAAPLQQELMPQLQNIAGVLRVDLLGDANFRSPGVKALAQQTINPPTLTRHNGQDVLAVQVVKTAQANTLEVVDRVEQLIVEQAPKFPQLKFIEAETTAGYIREATQATIEALLGAIVLAVLIIYPFLRSGWATLISAIAIPLSLLGTFIVMAALDFNLETLTLLALALIIGIVVDDAIVDVENIARHVEAGEPPKRAAKIGTEEIGLTVSATTFSIVVVFLPIALLGGTLGEFFFPFAVTVSAAVIVSLLVARTLSPVLTVLWLRTQTPRPQSWFSRGLDALGNGYQRVLAWSLGHRWWIVALALVSLMAGLAIIPLIPQGFVPTLDRGEFNVIFQSAPPKIAGALSTPPRGNNNDTSAGGAFGWIDQLATNPEAVLLRRGRRVAEELEPPILADPAVTETFTVVGIQGNPLQGKIYVKLDSDREVTTQTVQTEVREALPEIPRVTTRVENILFVQTGDDTPLKLALLGNDLDLLQTTGKALEEKVMALPGLTQISLTGAEPDSTGILRLRGQRAVYLSASLLPNYALGDLTQQVTAIAEGLLPPGVELSVQGESARVGSVFREFALAFLLSLLGMAAIFLGLFRRLLEPMVVLLSLPLSIVGAMVGLLVTQSEFGMISLIGLIFLLGLLDKNAILLIDYANQLRHRGLSRQEALLQTGHIRLRPILMTTSSTILGMLPLALGWGAGAELRQPMAIAIIGGLFTSSVLSLVVVPVLYSLLDDVWGQKPRPEKT</sequence>
<evidence type="ECO:0000256" key="1">
    <source>
        <dbReference type="SAM" id="MobiDB-lite"/>
    </source>
</evidence>
<dbReference type="Gene3D" id="3.30.70.1430">
    <property type="entry name" value="Multidrug efflux transporter AcrB pore domain"/>
    <property type="match status" value="1"/>
</dbReference>
<feature type="transmembrane region" description="Helical" evidence="2">
    <location>
        <begin position="42"/>
        <end position="63"/>
    </location>
</feature>
<feature type="transmembrane region" description="Helical" evidence="2">
    <location>
        <begin position="793"/>
        <end position="816"/>
    </location>
</feature>
<dbReference type="PhylomeDB" id="P74693"/>
<dbReference type="Gene3D" id="1.20.1640.10">
    <property type="entry name" value="Multidrug efflux transporter AcrB transmembrane domain"/>
    <property type="match status" value="4"/>
</dbReference>
<dbReference type="GO" id="GO:0005886">
    <property type="term" value="C:plasma membrane"/>
    <property type="evidence" value="ECO:0000318"/>
    <property type="project" value="GO_Central"/>
</dbReference>
<dbReference type="SUPFAM" id="SSF82693">
    <property type="entry name" value="Multidrug efflux transporter AcrB pore domain, PN1, PN2, PC1 and PC2 subdomains"/>
    <property type="match status" value="2"/>
</dbReference>
<dbReference type="InterPro" id="IPR001036">
    <property type="entry name" value="Acrflvin-R"/>
</dbReference>
<dbReference type="PANTHER" id="PTHR32063">
    <property type="match status" value="1"/>
</dbReference>
<reference evidence="3 4" key="1">
    <citation type="journal article" date="1995" name="DNA Res.">
        <title>Sequence analysis of the genome of the unicellular cyanobacterium Synechocystis sp. strain PCC6803. I. Sequence features in the 1 Mb region from map positions 64% to 92% of the genome.</title>
        <authorList>
            <person name="Kaneko T."/>
            <person name="Tanaka A."/>
            <person name="Sato S."/>
            <person name="Kotani H."/>
            <person name="Sazuka T."/>
            <person name="Miyajima N."/>
            <person name="Sugiura M."/>
            <person name="Tabata S."/>
        </authorList>
    </citation>
    <scope>NUCLEOTIDE SEQUENCE [LARGE SCALE GENOMIC DNA]</scope>
    <source>
        <strain evidence="4">ATCC 27184 / PCC 6803 / Kazusa</strain>
    </source>
</reference>
<proteinExistence type="predicted"/>
<feature type="transmembrane region" description="Helical" evidence="2">
    <location>
        <begin position="336"/>
        <end position="355"/>
    </location>
</feature>
<keyword evidence="2" id="KW-0472">Membrane</keyword>
<feature type="transmembrane region" description="Helical" evidence="2">
    <location>
        <begin position="837"/>
        <end position="858"/>
    </location>
</feature>
<dbReference type="InParanoid" id="P74693"/>
<feature type="transmembrane region" description="Helical" evidence="2">
    <location>
        <begin position="741"/>
        <end position="760"/>
    </location>
</feature>
<feature type="transmembrane region" description="Helical" evidence="2">
    <location>
        <begin position="474"/>
        <end position="494"/>
    </location>
</feature>
<keyword evidence="4" id="KW-1185">Reference proteome</keyword>
<evidence type="ECO:0000313" key="3">
    <source>
        <dbReference type="EMBL" id="BAA18811.1"/>
    </source>
</evidence>
<dbReference type="PIR" id="S76899">
    <property type="entry name" value="S76899"/>
</dbReference>
<feature type="transmembrane region" description="Helical" evidence="2">
    <location>
        <begin position="767"/>
        <end position="787"/>
    </location>
</feature>
<protein>
    <submittedName>
        <fullName evidence="3">Cation or drug efflux system protein</fullName>
    </submittedName>
</protein>
<dbReference type="KEGG" id="syn:slr0454"/>
<feature type="transmembrane region" description="Helical" evidence="2">
    <location>
        <begin position="409"/>
        <end position="440"/>
    </location>
</feature>
<dbReference type="Proteomes" id="UP000001425">
    <property type="component" value="Chromosome"/>
</dbReference>